<dbReference type="GO" id="GO:0005960">
    <property type="term" value="C:glycine cleavage complex"/>
    <property type="evidence" value="ECO:0007669"/>
    <property type="project" value="InterPro"/>
</dbReference>
<dbReference type="InterPro" id="IPR002930">
    <property type="entry name" value="GCV_H"/>
</dbReference>
<feature type="compositionally biased region" description="Low complexity" evidence="2">
    <location>
        <begin position="82"/>
        <end position="98"/>
    </location>
</feature>
<accession>A0A2A9M9K8</accession>
<dbReference type="GO" id="GO:0009249">
    <property type="term" value="P:protein lipoylation"/>
    <property type="evidence" value="ECO:0007669"/>
    <property type="project" value="TreeGrafter"/>
</dbReference>
<gene>
    <name evidence="3" type="ORF">BESB_066220</name>
</gene>
<dbReference type="OrthoDB" id="10264154at2759"/>
<comment type="caution">
    <text evidence="3">The sequence shown here is derived from an EMBL/GenBank/DDBJ whole genome shotgun (WGS) entry which is preliminary data.</text>
</comment>
<name>A0A2A9M9K8_BESBE</name>
<dbReference type="CDD" id="cd06848">
    <property type="entry name" value="GCS_H"/>
    <property type="match status" value="1"/>
</dbReference>
<dbReference type="KEGG" id="bbes:BESB_066220"/>
<dbReference type="Pfam" id="PF01597">
    <property type="entry name" value="GCV_H"/>
    <property type="match status" value="1"/>
</dbReference>
<dbReference type="STRING" id="94643.A0A2A9M9K8"/>
<organism evidence="3 4">
    <name type="scientific">Besnoitia besnoiti</name>
    <name type="common">Apicomplexan protozoan</name>
    <dbReference type="NCBI Taxonomy" id="94643"/>
    <lineage>
        <taxon>Eukaryota</taxon>
        <taxon>Sar</taxon>
        <taxon>Alveolata</taxon>
        <taxon>Apicomplexa</taxon>
        <taxon>Conoidasida</taxon>
        <taxon>Coccidia</taxon>
        <taxon>Eucoccidiorida</taxon>
        <taxon>Eimeriorina</taxon>
        <taxon>Sarcocystidae</taxon>
        <taxon>Besnoitia</taxon>
    </lineage>
</organism>
<dbReference type="AlphaFoldDB" id="A0A2A9M9K8"/>
<proteinExistence type="predicted"/>
<dbReference type="InterPro" id="IPR003016">
    <property type="entry name" value="2-oxoA_DH_lipoyl-BS"/>
</dbReference>
<reference evidence="3 4" key="1">
    <citation type="submission" date="2017-09" db="EMBL/GenBank/DDBJ databases">
        <title>Genome sequencing of Besnoitia besnoiti strain Bb-Ger1.</title>
        <authorList>
            <person name="Schares G."/>
            <person name="Venepally P."/>
            <person name="Lorenzi H.A."/>
        </authorList>
    </citation>
    <scope>NUCLEOTIDE SEQUENCE [LARGE SCALE GENOMIC DNA]</scope>
    <source>
        <strain evidence="3 4">Bb-Ger1</strain>
    </source>
</reference>
<keyword evidence="4" id="KW-1185">Reference proteome</keyword>
<dbReference type="GeneID" id="40311548"/>
<dbReference type="GO" id="GO:0019464">
    <property type="term" value="P:glycine decarboxylation via glycine cleavage system"/>
    <property type="evidence" value="ECO:0007669"/>
    <property type="project" value="InterPro"/>
</dbReference>
<evidence type="ECO:0000256" key="2">
    <source>
        <dbReference type="SAM" id="MobiDB-lite"/>
    </source>
</evidence>
<dbReference type="InterPro" id="IPR033753">
    <property type="entry name" value="GCV_H/Fam206"/>
</dbReference>
<evidence type="ECO:0000313" key="3">
    <source>
        <dbReference type="EMBL" id="PFH34589.1"/>
    </source>
</evidence>
<dbReference type="SUPFAM" id="SSF51230">
    <property type="entry name" value="Single hybrid motif"/>
    <property type="match status" value="1"/>
</dbReference>
<dbReference type="PANTHER" id="PTHR11715">
    <property type="entry name" value="GLYCINE CLEAVAGE SYSTEM H PROTEIN"/>
    <property type="match status" value="1"/>
</dbReference>
<dbReference type="RefSeq" id="XP_029218598.1">
    <property type="nucleotide sequence ID" value="XM_029365015.1"/>
</dbReference>
<dbReference type="Proteomes" id="UP000224006">
    <property type="component" value="Chromosome VI"/>
</dbReference>
<dbReference type="PROSITE" id="PS00189">
    <property type="entry name" value="LIPOYL"/>
    <property type="match status" value="1"/>
</dbReference>
<evidence type="ECO:0000256" key="1">
    <source>
        <dbReference type="ARBA" id="ARBA00022823"/>
    </source>
</evidence>
<sequence length="300" mass="31828">MSRFVFSAHSSVQLLPFIWVRRPLSSAALLPRALRSRAQSRQLKQVCLHGACPVVPFSCGFPAPAGLSVPCLRFCRASSSSPTSASASLGSSADSAGSPPRPAPTPLGVYYSKSHEYVRFLLDAPEASAGASSAGAGPERVLFGIIGISAHAAEELGEVVYADFPQPIDRLAHAAPGDAAERPDSAEAQGDADGFWVKRGSPVCSLESVKSVAEVYSPVDGRVTAVNRTAVKTPNVIFQDPEGQGWILRLQLTSAADNGGDCGEEERAREVVAKLTKRLMDEERYCKFVEAEKHATSSED</sequence>
<dbReference type="Gene3D" id="2.40.50.100">
    <property type="match status" value="1"/>
</dbReference>
<dbReference type="InterPro" id="IPR011053">
    <property type="entry name" value="Single_hybrid_motif"/>
</dbReference>
<evidence type="ECO:0000313" key="4">
    <source>
        <dbReference type="Proteomes" id="UP000224006"/>
    </source>
</evidence>
<dbReference type="PANTHER" id="PTHR11715:SF3">
    <property type="entry name" value="GLYCINE CLEAVAGE SYSTEM H PROTEIN-RELATED"/>
    <property type="match status" value="1"/>
</dbReference>
<dbReference type="GO" id="GO:0005737">
    <property type="term" value="C:cytoplasm"/>
    <property type="evidence" value="ECO:0007669"/>
    <property type="project" value="TreeGrafter"/>
</dbReference>
<keyword evidence="1" id="KW-0450">Lipoyl</keyword>
<feature type="region of interest" description="Disordered" evidence="2">
    <location>
        <begin position="82"/>
        <end position="101"/>
    </location>
</feature>
<protein>
    <submittedName>
        <fullName evidence="3">Glycine cleavage H-protein</fullName>
    </submittedName>
</protein>
<dbReference type="EMBL" id="NWUJ01000006">
    <property type="protein sequence ID" value="PFH34589.1"/>
    <property type="molecule type" value="Genomic_DNA"/>
</dbReference>
<dbReference type="VEuPathDB" id="ToxoDB:BESB_066220"/>